<dbReference type="GO" id="GO:0005829">
    <property type="term" value="C:cytosol"/>
    <property type="evidence" value="ECO:0007669"/>
    <property type="project" value="TreeGrafter"/>
</dbReference>
<dbReference type="GO" id="GO:0033194">
    <property type="term" value="P:response to hydroperoxide"/>
    <property type="evidence" value="ECO:0007669"/>
    <property type="project" value="TreeGrafter"/>
</dbReference>
<evidence type="ECO:0000313" key="1">
    <source>
        <dbReference type="EMBL" id="ADN08358.1"/>
    </source>
</evidence>
<keyword evidence="2" id="KW-1185">Reference proteome</keyword>
<protein>
    <recommendedName>
        <fullName evidence="3">YaaA family protein</fullName>
    </recommendedName>
</protein>
<accession>E0UU49</accession>
<dbReference type="KEGG" id="sua:Saut_0309"/>
<dbReference type="STRING" id="563040.Saut_0309"/>
<dbReference type="eggNOG" id="COG3022">
    <property type="taxonomic scope" value="Bacteria"/>
</dbReference>
<dbReference type="HOGENOM" id="CLU_071581_1_0_7"/>
<proteinExistence type="predicted"/>
<sequence length="242" mass="27839">MLKILFSPSEGKKSGSDEKPKELFGALDARKEILDTYNNIVLSGDEEKIKQLFGFKKFSECQPYINDLYNSPLMAAIQRYQGVAYDYLQYASLTPNAQTFLKSNTLIFSNLYGPILGGDIIANYKVKQGNSVGDISPDKFYKERFSYQLDLYLTGHDVLDLRAGYYDKFYKLSKPYTTLKFLKNGKTVSHWAKAYRGIVLREIAKAGVNTLEDYMKLEIENLQIHEIIEQKLKREIVYNIVE</sequence>
<gene>
    <name evidence="1" type="ordered locus">Saut_0309</name>
</gene>
<dbReference type="RefSeq" id="WP_013326114.1">
    <property type="nucleotide sequence ID" value="NC_014506.1"/>
</dbReference>
<dbReference type="Pfam" id="PF03883">
    <property type="entry name" value="H2O2_YaaD"/>
    <property type="match status" value="1"/>
</dbReference>
<organism evidence="1 2">
    <name type="scientific">Sulfurimonas autotrophica (strain ATCC BAA-671 / DSM 16294 / JCM 11897 / OK10)</name>
    <dbReference type="NCBI Taxonomy" id="563040"/>
    <lineage>
        <taxon>Bacteria</taxon>
        <taxon>Pseudomonadati</taxon>
        <taxon>Campylobacterota</taxon>
        <taxon>Epsilonproteobacteria</taxon>
        <taxon>Campylobacterales</taxon>
        <taxon>Sulfurimonadaceae</taxon>
        <taxon>Sulfurimonas</taxon>
    </lineage>
</organism>
<dbReference type="PANTHER" id="PTHR30283:SF4">
    <property type="entry name" value="PEROXIDE STRESS RESISTANCE PROTEIN YAAA"/>
    <property type="match status" value="1"/>
</dbReference>
<name>E0UU49_SULAO</name>
<dbReference type="Proteomes" id="UP000007803">
    <property type="component" value="Chromosome"/>
</dbReference>
<reference evidence="2" key="1">
    <citation type="journal article" date="2010" name="Stand. Genomic Sci.">
        <title>Complete genome sequence of Sulfurimonas autotrophica type strain (OK10).</title>
        <authorList>
            <person name="Sikorski J."/>
            <person name="Munk C."/>
            <person name="Lapidus A."/>
            <person name="Djao O."/>
            <person name="Lucas S."/>
            <person name="Glavina Del Rio T."/>
            <person name="Nolan M."/>
            <person name="Tice H."/>
            <person name="Han C."/>
            <person name="Cheng J."/>
            <person name="Tapia R."/>
            <person name="Goodwin L."/>
            <person name="Pitluck S."/>
            <person name="Liolios K."/>
            <person name="Ivanova N."/>
            <person name="Mavromatis K."/>
            <person name="Mikhailova N."/>
            <person name="Pati A."/>
            <person name="Sims D."/>
            <person name="Meincke L."/>
            <person name="Brettin T."/>
            <person name="Detter J."/>
            <person name="Chen A."/>
            <person name="Palaniappan K."/>
            <person name="Land M."/>
            <person name="Hauser L."/>
            <person name="Chang Y."/>
            <person name="Jeffries C."/>
            <person name="Rohde M."/>
            <person name="Lang E."/>
            <person name="Spring S."/>
            <person name="Goker M."/>
            <person name="Woyke T."/>
            <person name="Bristow J."/>
            <person name="Eisen J."/>
            <person name="Markowitz V."/>
            <person name="Hugenholtz P."/>
            <person name="Kyrpides N."/>
            <person name="Klenk H."/>
        </authorList>
    </citation>
    <scope>NUCLEOTIDE SEQUENCE [LARGE SCALE GENOMIC DNA]</scope>
    <source>
        <strain evidence="2">ATCC BAA-671 / DSM 16294 / JCM 11897 / OK10</strain>
    </source>
</reference>
<evidence type="ECO:0000313" key="2">
    <source>
        <dbReference type="Proteomes" id="UP000007803"/>
    </source>
</evidence>
<dbReference type="AlphaFoldDB" id="E0UU49"/>
<dbReference type="EMBL" id="CP002205">
    <property type="protein sequence ID" value="ADN08358.1"/>
    <property type="molecule type" value="Genomic_DNA"/>
</dbReference>
<evidence type="ECO:0008006" key="3">
    <source>
        <dbReference type="Google" id="ProtNLM"/>
    </source>
</evidence>
<dbReference type="PANTHER" id="PTHR30283">
    <property type="entry name" value="PEROXIDE STRESS RESPONSE PROTEIN YAAA"/>
    <property type="match status" value="1"/>
</dbReference>
<dbReference type="InterPro" id="IPR005583">
    <property type="entry name" value="YaaA"/>
</dbReference>
<dbReference type="OrthoDB" id="3210767at2"/>